<dbReference type="PANTHER" id="PTHR30506:SF3">
    <property type="entry name" value="UPF0126 INNER MEMBRANE PROTEIN YADS-RELATED"/>
    <property type="match status" value="1"/>
</dbReference>
<reference evidence="10 12" key="1">
    <citation type="submission" date="2017-03" db="EMBL/GenBank/DDBJ databases">
        <title>Genome sequence of Clostridium chromiireducens DSM 23318.</title>
        <authorList>
            <person name="Poehlein A."/>
            <person name="Daniel R."/>
        </authorList>
    </citation>
    <scope>NUCLEOTIDE SEQUENCE [LARGE SCALE GENOMIC DNA]</scope>
    <source>
        <strain evidence="10 12">DSM 23318</strain>
    </source>
</reference>
<dbReference type="OrthoDB" id="9791874at2"/>
<evidence type="ECO:0000313" key="11">
    <source>
        <dbReference type="EMBL" id="RII33802.1"/>
    </source>
</evidence>
<keyword evidence="4 7" id="KW-0812">Transmembrane</keyword>
<dbReference type="Proteomes" id="UP000265930">
    <property type="component" value="Unassembled WGS sequence"/>
</dbReference>
<sequence>MYDIALLEYLGIFAFAASGAYVAIDEKFDLFGIYMLATITAMGGGVLRDIVTNVGIPLFFSNYTTIPFIILGATIPIILRGKVKYNTLFVIIDAIGLSAFFVSSGIKAIERGHNLMLFLFAASITGVGGGLLRDIITNRKPEIFKTDIYCVAGILGSLLLWFLYPVMGTHVAQHISLITIFSIRMICYMKKLNLPVITKL</sequence>
<dbReference type="EMBL" id="QXDJ01000003">
    <property type="protein sequence ID" value="RII33802.1"/>
    <property type="molecule type" value="Genomic_DNA"/>
</dbReference>
<feature type="transmembrane region" description="Helical" evidence="7">
    <location>
        <begin position="115"/>
        <end position="136"/>
    </location>
</feature>
<proteinExistence type="inferred from homology"/>
<dbReference type="STRING" id="225345.CLCHR_16760"/>
<dbReference type="GO" id="GO:0005886">
    <property type="term" value="C:plasma membrane"/>
    <property type="evidence" value="ECO:0007669"/>
    <property type="project" value="UniProtKB-SubCell"/>
</dbReference>
<protein>
    <submittedName>
        <fullName evidence="9">Trimeric intracellular cation channel family protein</fullName>
    </submittedName>
</protein>
<dbReference type="Proteomes" id="UP000191056">
    <property type="component" value="Unassembled WGS sequence"/>
</dbReference>
<evidence type="ECO:0000259" key="8">
    <source>
        <dbReference type="Pfam" id="PF03458"/>
    </source>
</evidence>
<keyword evidence="12" id="KW-1185">Reference proteome</keyword>
<feature type="transmembrane region" description="Helical" evidence="7">
    <location>
        <begin position="59"/>
        <end position="79"/>
    </location>
</feature>
<feature type="domain" description="Glycine transporter" evidence="8">
    <location>
        <begin position="91"/>
        <end position="164"/>
    </location>
</feature>
<evidence type="ECO:0000256" key="6">
    <source>
        <dbReference type="ARBA" id="ARBA00023136"/>
    </source>
</evidence>
<evidence type="ECO:0000256" key="5">
    <source>
        <dbReference type="ARBA" id="ARBA00022989"/>
    </source>
</evidence>
<reference evidence="9" key="3">
    <citation type="submission" date="2019-12" db="EMBL/GenBank/DDBJ databases">
        <title>Microbes associate with the intestines of laboratory mice.</title>
        <authorList>
            <person name="Navarre W."/>
            <person name="Wong E."/>
        </authorList>
    </citation>
    <scope>NUCLEOTIDE SEQUENCE</scope>
    <source>
        <strain evidence="9">NM79_F5</strain>
    </source>
</reference>
<accession>A0A1V4ITS6</accession>
<feature type="transmembrane region" description="Helical" evidence="7">
    <location>
        <begin position="88"/>
        <end position="109"/>
    </location>
</feature>
<keyword evidence="5 7" id="KW-1133">Transmembrane helix</keyword>
<reference evidence="11 13" key="2">
    <citation type="submission" date="2018-08" db="EMBL/GenBank/DDBJ databases">
        <title>Genome of Clostridium chromiireducens C1, DSM12136.</title>
        <authorList>
            <person name="Xing M."/>
            <person name="Wei Y."/>
            <person name="Ang E.L."/>
            <person name="Zhao H."/>
            <person name="Zhang Y."/>
        </authorList>
    </citation>
    <scope>NUCLEOTIDE SEQUENCE [LARGE SCALE GENOMIC DNA]</scope>
    <source>
        <strain evidence="11 13">C1</strain>
    </source>
</reference>
<feature type="transmembrane region" description="Helical" evidence="7">
    <location>
        <begin position="6"/>
        <end position="24"/>
    </location>
</feature>
<feature type="domain" description="Glycine transporter" evidence="8">
    <location>
        <begin position="6"/>
        <end position="76"/>
    </location>
</feature>
<keyword evidence="6 7" id="KW-0472">Membrane</keyword>
<dbReference type="PANTHER" id="PTHR30506">
    <property type="entry name" value="INNER MEMBRANE PROTEIN"/>
    <property type="match status" value="1"/>
</dbReference>
<dbReference type="EMBL" id="MZGT01000018">
    <property type="protein sequence ID" value="OPJ63336.1"/>
    <property type="molecule type" value="Genomic_DNA"/>
</dbReference>
<evidence type="ECO:0000313" key="13">
    <source>
        <dbReference type="Proteomes" id="UP000265930"/>
    </source>
</evidence>
<organism evidence="10 12">
    <name type="scientific">Clostridium chromiireducens</name>
    <dbReference type="NCBI Taxonomy" id="225345"/>
    <lineage>
        <taxon>Bacteria</taxon>
        <taxon>Bacillati</taxon>
        <taxon>Bacillota</taxon>
        <taxon>Clostridia</taxon>
        <taxon>Eubacteriales</taxon>
        <taxon>Clostridiaceae</taxon>
        <taxon>Clostridium</taxon>
    </lineage>
</organism>
<comment type="subcellular location">
    <subcellularLocation>
        <location evidence="1">Cell membrane</location>
        <topology evidence="1">Multi-pass membrane protein</topology>
    </subcellularLocation>
</comment>
<evidence type="ECO:0000256" key="3">
    <source>
        <dbReference type="ARBA" id="ARBA00022475"/>
    </source>
</evidence>
<evidence type="ECO:0000256" key="7">
    <source>
        <dbReference type="SAM" id="Phobius"/>
    </source>
</evidence>
<dbReference type="Pfam" id="PF03458">
    <property type="entry name" value="Gly_transporter"/>
    <property type="match status" value="2"/>
</dbReference>
<keyword evidence="3" id="KW-1003">Cell membrane</keyword>
<dbReference type="AlphaFoldDB" id="A0A1V4ITS6"/>
<feature type="transmembrane region" description="Helical" evidence="7">
    <location>
        <begin position="148"/>
        <end position="164"/>
    </location>
</feature>
<dbReference type="Proteomes" id="UP000656077">
    <property type="component" value="Unassembled WGS sequence"/>
</dbReference>
<comment type="caution">
    <text evidence="10">The sequence shown here is derived from an EMBL/GenBank/DDBJ whole genome shotgun (WGS) entry which is preliminary data.</text>
</comment>
<dbReference type="RefSeq" id="WP_079439242.1">
    <property type="nucleotide sequence ID" value="NZ_JBLZIA010000012.1"/>
</dbReference>
<feature type="transmembrane region" description="Helical" evidence="7">
    <location>
        <begin position="170"/>
        <end position="189"/>
    </location>
</feature>
<comment type="similarity">
    <text evidence="2">Belongs to the UPF0126 family.</text>
</comment>
<dbReference type="InterPro" id="IPR005115">
    <property type="entry name" value="Gly_transporter"/>
</dbReference>
<feature type="transmembrane region" description="Helical" evidence="7">
    <location>
        <begin position="31"/>
        <end position="47"/>
    </location>
</feature>
<dbReference type="EMBL" id="WSRQ01000007">
    <property type="protein sequence ID" value="MVX63301.1"/>
    <property type="molecule type" value="Genomic_DNA"/>
</dbReference>
<evidence type="ECO:0000256" key="2">
    <source>
        <dbReference type="ARBA" id="ARBA00008193"/>
    </source>
</evidence>
<evidence type="ECO:0000256" key="1">
    <source>
        <dbReference type="ARBA" id="ARBA00004651"/>
    </source>
</evidence>
<evidence type="ECO:0000313" key="10">
    <source>
        <dbReference type="EMBL" id="OPJ63336.1"/>
    </source>
</evidence>
<evidence type="ECO:0000256" key="4">
    <source>
        <dbReference type="ARBA" id="ARBA00022692"/>
    </source>
</evidence>
<gene>
    <name evidence="10" type="ORF">CLCHR_16760</name>
    <name evidence="11" type="ORF">D2A34_11460</name>
    <name evidence="9" type="ORF">GKZ28_06255</name>
</gene>
<evidence type="ECO:0000313" key="12">
    <source>
        <dbReference type="Proteomes" id="UP000191056"/>
    </source>
</evidence>
<name>A0A1V4ITS6_9CLOT</name>
<evidence type="ECO:0000313" key="9">
    <source>
        <dbReference type="EMBL" id="MVX63301.1"/>
    </source>
</evidence>